<reference evidence="2 3" key="1">
    <citation type="submission" date="2021-07" db="EMBL/GenBank/DDBJ databases">
        <title>Mesonia aestuariivivens sp. nov., isolated from a tidal flat.</title>
        <authorList>
            <person name="Kim Y.-O."/>
            <person name="Yoon J.-H."/>
        </authorList>
    </citation>
    <scope>NUCLEOTIDE SEQUENCE [LARGE SCALE GENOMIC DNA]</scope>
    <source>
        <strain evidence="2 3">JHPTF-M18</strain>
    </source>
</reference>
<evidence type="ECO:0000313" key="3">
    <source>
        <dbReference type="Proteomes" id="UP000719267"/>
    </source>
</evidence>
<keyword evidence="3" id="KW-1185">Reference proteome</keyword>
<dbReference type="Proteomes" id="UP000719267">
    <property type="component" value="Unassembled WGS sequence"/>
</dbReference>
<organism evidence="2 3">
    <name type="scientific">Mesonia aestuariivivens</name>
    <dbReference type="NCBI Taxonomy" id="2796128"/>
    <lineage>
        <taxon>Bacteria</taxon>
        <taxon>Pseudomonadati</taxon>
        <taxon>Bacteroidota</taxon>
        <taxon>Flavobacteriia</taxon>
        <taxon>Flavobacteriales</taxon>
        <taxon>Flavobacteriaceae</taxon>
        <taxon>Mesonia</taxon>
    </lineage>
</organism>
<sequence length="251" mass="28121">MKIKLISLVTALLLITSCVSTNKKPAQLRIGQFLFTEKPIEIDFKKDNQSVVQQQMKYTELSTYKKLPSGTYTIEVKLENKLLLQKKVGIGTNGIYTLILYGIPQEHPQTNEQTTTTKLHEIVEGEENNTSNGNLPQLKILNDEFECAPDEAKIRWIHLAAGVEEISAEATSTEKTVSLSSLTYPKITNTKALAPLQQKINWKLKGSKVKVAEKQLSIKPQLLYTAFILGIEGKYIDSLKVVTGETPKKKF</sequence>
<dbReference type="PROSITE" id="PS51257">
    <property type="entry name" value="PROKAR_LIPOPROTEIN"/>
    <property type="match status" value="1"/>
</dbReference>
<comment type="caution">
    <text evidence="2">The sequence shown here is derived from an EMBL/GenBank/DDBJ whole genome shotgun (WGS) entry which is preliminary data.</text>
</comment>
<feature type="signal peptide" evidence="1">
    <location>
        <begin position="1"/>
        <end position="20"/>
    </location>
</feature>
<evidence type="ECO:0000256" key="1">
    <source>
        <dbReference type="SAM" id="SignalP"/>
    </source>
</evidence>
<gene>
    <name evidence="2" type="ORF">KW502_07085</name>
</gene>
<evidence type="ECO:0000313" key="2">
    <source>
        <dbReference type="EMBL" id="MBW2961560.1"/>
    </source>
</evidence>
<feature type="chain" id="PRO_5047488160" evidence="1">
    <location>
        <begin position="21"/>
        <end position="251"/>
    </location>
</feature>
<keyword evidence="1" id="KW-0732">Signal</keyword>
<dbReference type="EMBL" id="JAHWDF010000006">
    <property type="protein sequence ID" value="MBW2961560.1"/>
    <property type="molecule type" value="Genomic_DNA"/>
</dbReference>
<name>A0ABS6W151_9FLAO</name>
<proteinExistence type="predicted"/>
<accession>A0ABS6W151</accession>
<protein>
    <submittedName>
        <fullName evidence="2">DUF4397 domain-containing protein</fullName>
    </submittedName>
</protein>
<dbReference type="RefSeq" id="WP_219039851.1">
    <property type="nucleotide sequence ID" value="NZ_JAHWDF010000006.1"/>
</dbReference>